<dbReference type="RefSeq" id="WP_213495069.1">
    <property type="nucleotide sequence ID" value="NZ_CP074694.1"/>
</dbReference>
<reference evidence="2" key="1">
    <citation type="submission" date="2021-05" db="EMBL/GenBank/DDBJ databases">
        <title>Complete genome sequence of the cellulolytic planctomycete Telmatocola sphagniphila SP2T and characterization of the first cellulase from planctomycetes.</title>
        <authorList>
            <person name="Rakitin A.L."/>
            <person name="Beletsky A.V."/>
            <person name="Naumoff D.G."/>
            <person name="Kulichevskaya I.S."/>
            <person name="Mardanov A.V."/>
            <person name="Ravin N.V."/>
            <person name="Dedysh S.N."/>
        </authorList>
    </citation>
    <scope>NUCLEOTIDE SEQUENCE</scope>
    <source>
        <strain evidence="2">SP2T</strain>
    </source>
</reference>
<organism evidence="2 3">
    <name type="scientific">Telmatocola sphagniphila</name>
    <dbReference type="NCBI Taxonomy" id="1123043"/>
    <lineage>
        <taxon>Bacteria</taxon>
        <taxon>Pseudomonadati</taxon>
        <taxon>Planctomycetota</taxon>
        <taxon>Planctomycetia</taxon>
        <taxon>Gemmatales</taxon>
        <taxon>Gemmataceae</taxon>
    </lineage>
</organism>
<evidence type="ECO:0000313" key="3">
    <source>
        <dbReference type="Proteomes" id="UP000676194"/>
    </source>
</evidence>
<proteinExistence type="predicted"/>
<feature type="compositionally biased region" description="Polar residues" evidence="1">
    <location>
        <begin position="63"/>
        <end position="80"/>
    </location>
</feature>
<keyword evidence="3" id="KW-1185">Reference proteome</keyword>
<sequence>MRPTPMVNSTSTDINKLSTTELRRRLTMPLSEGEEIASVAPAPAPAPVLEPDTLSVLRAATRPTVSHNTPAPEETLNTRSVIRPMGTLPPAGSTRKSKSPSQLDVFFPEQSQVPSSSEKDELESLRAENNDLRELLDEMRHLLQEANDADVRQKADLEQKTAKIAELEEILQSFEDQVRAIQEAPKHKNADELEEWADELERENAKIIQLRRDLDADRRQMKLDEQDLERQMREMEVSMAKERAVMARQETELRRLNQEINQELELAQRGDPALRQQMAVFSRRHQDILARAGSAPASAVAPPPVAEVLESSHGPLQAAPTNKSTDSNVFRRLFKKS</sequence>
<feature type="compositionally biased region" description="Polar residues" evidence="1">
    <location>
        <begin position="319"/>
        <end position="328"/>
    </location>
</feature>
<feature type="region of interest" description="Disordered" evidence="1">
    <location>
        <begin position="310"/>
        <end position="329"/>
    </location>
</feature>
<feature type="region of interest" description="Disordered" evidence="1">
    <location>
        <begin position="61"/>
        <end position="128"/>
    </location>
</feature>
<evidence type="ECO:0000256" key="1">
    <source>
        <dbReference type="SAM" id="MobiDB-lite"/>
    </source>
</evidence>
<dbReference type="KEGG" id="tsph:KIH39_20405"/>
<protein>
    <submittedName>
        <fullName evidence="2">Uncharacterized protein</fullName>
    </submittedName>
</protein>
<dbReference type="Proteomes" id="UP000676194">
    <property type="component" value="Chromosome"/>
</dbReference>
<feature type="compositionally biased region" description="Basic and acidic residues" evidence="1">
    <location>
        <begin position="117"/>
        <end position="128"/>
    </location>
</feature>
<name>A0A8E6B631_9BACT</name>
<gene>
    <name evidence="2" type="ORF">KIH39_20405</name>
</gene>
<accession>A0A8E6B631</accession>
<evidence type="ECO:0000313" key="2">
    <source>
        <dbReference type="EMBL" id="QVL31188.1"/>
    </source>
</evidence>
<dbReference type="AlphaFoldDB" id="A0A8E6B631"/>
<dbReference type="EMBL" id="CP074694">
    <property type="protein sequence ID" value="QVL31188.1"/>
    <property type="molecule type" value="Genomic_DNA"/>
</dbReference>